<evidence type="ECO:0000313" key="1">
    <source>
        <dbReference type="EMBL" id="SCZ77410.1"/>
    </source>
</evidence>
<reference evidence="1 2" key="1">
    <citation type="submission" date="2016-10" db="EMBL/GenBank/DDBJ databases">
        <authorList>
            <person name="de Groot N.N."/>
        </authorList>
    </citation>
    <scope>NUCLEOTIDE SEQUENCE [LARGE SCALE GENOMIC DNA]</scope>
    <source>
        <strain evidence="1 2">DSM 10317</strain>
    </source>
</reference>
<evidence type="ECO:0000313" key="2">
    <source>
        <dbReference type="Proteomes" id="UP000199428"/>
    </source>
</evidence>
<dbReference type="AlphaFoldDB" id="A0A1G5RUL7"/>
<name>A0A1G5RUL7_PSEXY</name>
<organism evidence="1 2">
    <name type="scientific">Pseudobutyrivibrio xylanivorans</name>
    <dbReference type="NCBI Taxonomy" id="185007"/>
    <lineage>
        <taxon>Bacteria</taxon>
        <taxon>Bacillati</taxon>
        <taxon>Bacillota</taxon>
        <taxon>Clostridia</taxon>
        <taxon>Lachnospirales</taxon>
        <taxon>Lachnospiraceae</taxon>
        <taxon>Pseudobutyrivibrio</taxon>
    </lineage>
</organism>
<accession>A0A1G5RUL7</accession>
<dbReference type="Proteomes" id="UP000199428">
    <property type="component" value="Unassembled WGS sequence"/>
</dbReference>
<gene>
    <name evidence="1" type="ORF">SAMN02910350_00728</name>
</gene>
<dbReference type="EMBL" id="FMWK01000003">
    <property type="protein sequence ID" value="SCZ77410.1"/>
    <property type="molecule type" value="Genomic_DNA"/>
</dbReference>
<proteinExistence type="predicted"/>
<sequence length="242" mass="27855">MASYIPPPEIHDILERFANTPVEAILHKPYVKLALNKLRFIPITMGITHFLLPEMPIVDLIQMGICMSEQITTGNVLDETSFYRILTARNIVFLLNKAYDFNPNVRDFFDLTIKQVLDPVKQYAFAQKTDYAKILKGLSLCEPNAIHDLAGTILTHLEPITEMANRKSEVCIFCDNQNAESNILIAFELYRLFFSLYFSNVLPESFSEEILNEKYHTREFIDDNEKLSITIVRINPEGDDET</sequence>
<dbReference type="RefSeq" id="WP_090161315.1">
    <property type="nucleotide sequence ID" value="NZ_FMWK01000003.1"/>
</dbReference>
<protein>
    <submittedName>
        <fullName evidence="1">Uncharacterized protein</fullName>
    </submittedName>
</protein>